<dbReference type="EMBL" id="BOQP01000058">
    <property type="protein sequence ID" value="GIM83854.1"/>
    <property type="molecule type" value="Genomic_DNA"/>
</dbReference>
<sequence>MRPLAEVVNGAEVLLVDFDGPICAVFAGYSAATIASDLQALIRSHLSGELPPSIAALSMNPLQILREVADLGDNALAVAVAVACRDAEVMAAATATPTLGAVQLFEAAQASGRPVIIVSNNATEAVGAYLQKHDLSHYIEGVAARFDGMDPRLLKPDPFLLHRGLEEPRALDRRAIFIGDSTTDVEAGLAVSIPTIGYANKPGKDHRLSEAGAVVVTDSMLILADEVRRTPAARSR</sequence>
<dbReference type="Gene3D" id="3.40.50.1000">
    <property type="entry name" value="HAD superfamily/HAD-like"/>
    <property type="match status" value="1"/>
</dbReference>
<evidence type="ECO:0000313" key="1">
    <source>
        <dbReference type="EMBL" id="GIM83854.1"/>
    </source>
</evidence>
<dbReference type="PANTHER" id="PTHR43434">
    <property type="entry name" value="PHOSPHOGLYCOLATE PHOSPHATASE"/>
    <property type="match status" value="1"/>
</dbReference>
<dbReference type="PANTHER" id="PTHR43434:SF1">
    <property type="entry name" value="PHOSPHOGLYCOLATE PHOSPHATASE"/>
    <property type="match status" value="1"/>
</dbReference>
<dbReference type="Proteomes" id="UP000680865">
    <property type="component" value="Unassembled WGS sequence"/>
</dbReference>
<dbReference type="AlphaFoldDB" id="A0A919VYX7"/>
<evidence type="ECO:0000313" key="2">
    <source>
        <dbReference type="Proteomes" id="UP000680865"/>
    </source>
</evidence>
<dbReference type="InterPro" id="IPR041492">
    <property type="entry name" value="HAD_2"/>
</dbReference>
<accession>A0A919VYX7</accession>
<dbReference type="GO" id="GO:0006281">
    <property type="term" value="P:DNA repair"/>
    <property type="evidence" value="ECO:0007669"/>
    <property type="project" value="TreeGrafter"/>
</dbReference>
<protein>
    <submittedName>
        <fullName evidence="1">Hydrolase</fullName>
    </submittedName>
</protein>
<dbReference type="GO" id="GO:0005829">
    <property type="term" value="C:cytosol"/>
    <property type="evidence" value="ECO:0007669"/>
    <property type="project" value="TreeGrafter"/>
</dbReference>
<reference evidence="1" key="1">
    <citation type="submission" date="2021-03" db="EMBL/GenBank/DDBJ databases">
        <title>Whole genome shotgun sequence of Actinoplanes consettensis NBRC 14913.</title>
        <authorList>
            <person name="Komaki H."/>
            <person name="Tamura T."/>
        </authorList>
    </citation>
    <scope>NUCLEOTIDE SEQUENCE</scope>
    <source>
        <strain evidence="1">NBRC 14913</strain>
    </source>
</reference>
<keyword evidence="2" id="KW-1185">Reference proteome</keyword>
<dbReference type="GO" id="GO:0008967">
    <property type="term" value="F:phosphoglycolate phosphatase activity"/>
    <property type="evidence" value="ECO:0007669"/>
    <property type="project" value="TreeGrafter"/>
</dbReference>
<gene>
    <name evidence="1" type="ORF">Aco04nite_88570</name>
</gene>
<keyword evidence="1" id="KW-0378">Hydrolase</keyword>
<dbReference type="InterPro" id="IPR050155">
    <property type="entry name" value="HAD-like_hydrolase_sf"/>
</dbReference>
<proteinExistence type="predicted"/>
<dbReference type="InterPro" id="IPR023214">
    <property type="entry name" value="HAD_sf"/>
</dbReference>
<dbReference type="Pfam" id="PF13419">
    <property type="entry name" value="HAD_2"/>
    <property type="match status" value="1"/>
</dbReference>
<comment type="caution">
    <text evidence="1">The sequence shown here is derived from an EMBL/GenBank/DDBJ whole genome shotgun (WGS) entry which is preliminary data.</text>
</comment>
<dbReference type="RefSeq" id="WP_213003176.1">
    <property type="nucleotide sequence ID" value="NZ_BAAATW010000004.1"/>
</dbReference>
<dbReference type="SUPFAM" id="SSF56784">
    <property type="entry name" value="HAD-like"/>
    <property type="match status" value="1"/>
</dbReference>
<dbReference type="CDD" id="cd01427">
    <property type="entry name" value="HAD_like"/>
    <property type="match status" value="1"/>
</dbReference>
<dbReference type="InterPro" id="IPR036412">
    <property type="entry name" value="HAD-like_sf"/>
</dbReference>
<name>A0A919VYX7_9ACTN</name>
<organism evidence="1 2">
    <name type="scientific">Winogradskya consettensis</name>
    <dbReference type="NCBI Taxonomy" id="113560"/>
    <lineage>
        <taxon>Bacteria</taxon>
        <taxon>Bacillati</taxon>
        <taxon>Actinomycetota</taxon>
        <taxon>Actinomycetes</taxon>
        <taxon>Micromonosporales</taxon>
        <taxon>Micromonosporaceae</taxon>
        <taxon>Winogradskya</taxon>
    </lineage>
</organism>